<proteinExistence type="predicted"/>
<name>A0A8S1V497_9CILI</name>
<protein>
    <submittedName>
        <fullName evidence="1">Uncharacterized protein</fullName>
    </submittedName>
</protein>
<gene>
    <name evidence="1" type="ORF">PPENT_87.1.T0560142</name>
</gene>
<dbReference type="AlphaFoldDB" id="A0A8S1V497"/>
<keyword evidence="2" id="KW-1185">Reference proteome</keyword>
<dbReference type="Proteomes" id="UP000689195">
    <property type="component" value="Unassembled WGS sequence"/>
</dbReference>
<dbReference type="EMBL" id="CAJJDO010000056">
    <property type="protein sequence ID" value="CAD8172190.1"/>
    <property type="molecule type" value="Genomic_DNA"/>
</dbReference>
<evidence type="ECO:0000313" key="1">
    <source>
        <dbReference type="EMBL" id="CAD8172190.1"/>
    </source>
</evidence>
<reference evidence="1" key="1">
    <citation type="submission" date="2021-01" db="EMBL/GenBank/DDBJ databases">
        <authorList>
            <consortium name="Genoscope - CEA"/>
            <person name="William W."/>
        </authorList>
    </citation>
    <scope>NUCLEOTIDE SEQUENCE</scope>
</reference>
<accession>A0A8S1V497</accession>
<evidence type="ECO:0000313" key="2">
    <source>
        <dbReference type="Proteomes" id="UP000689195"/>
    </source>
</evidence>
<comment type="caution">
    <text evidence="1">The sequence shown here is derived from an EMBL/GenBank/DDBJ whole genome shotgun (WGS) entry which is preliminary data.</text>
</comment>
<organism evidence="1 2">
    <name type="scientific">Paramecium pentaurelia</name>
    <dbReference type="NCBI Taxonomy" id="43138"/>
    <lineage>
        <taxon>Eukaryota</taxon>
        <taxon>Sar</taxon>
        <taxon>Alveolata</taxon>
        <taxon>Ciliophora</taxon>
        <taxon>Intramacronucleata</taxon>
        <taxon>Oligohymenophorea</taxon>
        <taxon>Peniculida</taxon>
        <taxon>Parameciidae</taxon>
        <taxon>Paramecium</taxon>
    </lineage>
</organism>
<sequence length="89" mass="10711">MSYRQRCQQQNNKIISIVLILESYAQIEVVQNKIFTIYIYFFSGFNLAESELIFYNDNNFQRRNIKFYGILNLVFKKKKSTLKNVELLL</sequence>